<dbReference type="AlphaFoldDB" id="A0A7I8DA99"/>
<dbReference type="RefSeq" id="WP_200756780.1">
    <property type="nucleotide sequence ID" value="NZ_AP023366.1"/>
</dbReference>
<dbReference type="Proteomes" id="UP000593802">
    <property type="component" value="Chromosome"/>
</dbReference>
<feature type="signal peptide" evidence="1">
    <location>
        <begin position="1"/>
        <end position="20"/>
    </location>
</feature>
<evidence type="ECO:0000313" key="2">
    <source>
        <dbReference type="EMBL" id="BCJ87113.1"/>
    </source>
</evidence>
<dbReference type="PROSITE" id="PS51257">
    <property type="entry name" value="PROKAR_LIPOPROTEIN"/>
    <property type="match status" value="1"/>
</dbReference>
<feature type="chain" id="PRO_5032655655" description="Lipoprotein" evidence="1">
    <location>
        <begin position="21"/>
        <end position="165"/>
    </location>
</feature>
<keyword evidence="3" id="KW-1185">Reference proteome</keyword>
<dbReference type="KEGG" id="eff:skT53_20980"/>
<proteinExistence type="predicted"/>
<dbReference type="Pfam" id="PF13798">
    <property type="entry name" value="PCYCGC"/>
    <property type="match status" value="1"/>
</dbReference>
<name>A0A7I8DA99_9BACL</name>
<gene>
    <name evidence="2" type="ORF">skT53_20980</name>
</gene>
<evidence type="ECO:0008006" key="4">
    <source>
        <dbReference type="Google" id="ProtNLM"/>
    </source>
</evidence>
<evidence type="ECO:0000256" key="1">
    <source>
        <dbReference type="SAM" id="SignalP"/>
    </source>
</evidence>
<accession>A0A7I8DA99</accession>
<dbReference type="InterPro" id="IPR025673">
    <property type="entry name" value="PCYCGC"/>
</dbReference>
<organism evidence="2 3">
    <name type="scientific">Effusibacillus dendaii</name>
    <dbReference type="NCBI Taxonomy" id="2743772"/>
    <lineage>
        <taxon>Bacteria</taxon>
        <taxon>Bacillati</taxon>
        <taxon>Bacillota</taxon>
        <taxon>Bacilli</taxon>
        <taxon>Bacillales</taxon>
        <taxon>Alicyclobacillaceae</taxon>
        <taxon>Effusibacillus</taxon>
    </lineage>
</organism>
<reference evidence="2 3" key="1">
    <citation type="submission" date="2020-08" db="EMBL/GenBank/DDBJ databases">
        <title>Complete Genome Sequence of Effusibacillus dendaii Strain skT53, Isolated from Farmland soil.</title>
        <authorList>
            <person name="Konishi T."/>
            <person name="Kawasaki H."/>
        </authorList>
    </citation>
    <scope>NUCLEOTIDE SEQUENCE [LARGE SCALE GENOMIC DNA]</scope>
    <source>
        <strain evidence="3">skT53</strain>
    </source>
</reference>
<keyword evidence="1" id="KW-0732">Signal</keyword>
<sequence>MRKILLVTFLSLLAAGCSTASEPAHQHTTSSDALQNSNMDESKGDIFQKTSSADHLPSFVTNKPQAIQDAYKTAGKNISLLQKMPCYCGCGEIGHKSNADCFVQQTTSDGIVWNSHATTCNTCMNIALDAAKMQSEGKSEIEIRAYIDSTYSKTGQKPTPTPMIN</sequence>
<dbReference type="EMBL" id="AP023366">
    <property type="protein sequence ID" value="BCJ87113.1"/>
    <property type="molecule type" value="Genomic_DNA"/>
</dbReference>
<protein>
    <recommendedName>
        <fullName evidence="4">Lipoprotein</fullName>
    </recommendedName>
</protein>
<evidence type="ECO:0000313" key="3">
    <source>
        <dbReference type="Proteomes" id="UP000593802"/>
    </source>
</evidence>